<dbReference type="Proteomes" id="UP001354931">
    <property type="component" value="Unassembled WGS sequence"/>
</dbReference>
<feature type="region of interest" description="Disordered" evidence="8">
    <location>
        <begin position="202"/>
        <end position="243"/>
    </location>
</feature>
<evidence type="ECO:0000256" key="3">
    <source>
        <dbReference type="ARBA" id="ARBA00012018"/>
    </source>
</evidence>
<keyword evidence="4" id="KW-0964">Secreted</keyword>
<keyword evidence="9" id="KW-0472">Membrane</keyword>
<evidence type="ECO:0000256" key="1">
    <source>
        <dbReference type="ARBA" id="ARBA00004191"/>
    </source>
</evidence>
<dbReference type="EC" id="3.1.4.3" evidence="3"/>
<dbReference type="Gene3D" id="3.40.720.10">
    <property type="entry name" value="Alkaline Phosphatase, subunit A"/>
    <property type="match status" value="2"/>
</dbReference>
<comment type="similarity">
    <text evidence="2">Belongs to the bacterial phospholipase C family.</text>
</comment>
<keyword evidence="9" id="KW-1133">Transmembrane helix</keyword>
<feature type="transmembrane region" description="Helical" evidence="9">
    <location>
        <begin position="587"/>
        <end position="609"/>
    </location>
</feature>
<feature type="compositionally biased region" description="Polar residues" evidence="8">
    <location>
        <begin position="206"/>
        <end position="228"/>
    </location>
</feature>
<evidence type="ECO:0000313" key="11">
    <source>
        <dbReference type="Proteomes" id="UP001354931"/>
    </source>
</evidence>
<dbReference type="Pfam" id="PF04185">
    <property type="entry name" value="Phosphoesterase"/>
    <property type="match status" value="1"/>
</dbReference>
<evidence type="ECO:0000256" key="9">
    <source>
        <dbReference type="SAM" id="Phobius"/>
    </source>
</evidence>
<keyword evidence="4" id="KW-0134">Cell wall</keyword>
<sequence length="617" mass="64938">MASKASRSGSATGRSAIRGLGALAGAAALTVLGGASPTWAAAPTGHSSGTATPVKHVVVLFDENNSFDHYFATYPKAANTDGTKFTPAKGTPRNIDTLAHAGLLKKNPNQYTPKRLTPDHAVTCDQNHSYGPEQYAYNGGKADKFVQNTEVDKCSGGLFGEPGLVMDYFDGNTVTALWNYAQHYSLSDRSYGSNYGPSTPGAINLASGNTHGVISTDPASGTENPKQTDTPDKTAVQSPDAHGVGTMINDPDPSFDDCSDKNHSATSALATMRGRNIGDLLNTRKVSWGWFQGGFRPSSAWNGEDGSYAKCEDAHANVGGASTLDYSPHHNPFAYYKSTANPHHLAPKSVAEIGNAGPANHNYDLTDFSAAAKAGHLPAVSFVKASAYQDGHAGYSDPVDEQHFLVNQINAVQSSPQWKSTAIVVAYDDSDGWYDHAYIPPRNGSKDATVGSNGKAADSPACQNGPAAAGGYQDRCGPGTRQPLLVISPYSKVNKVDHTMTDQASIIRFIEDNWHTGRIGDHSFDATAGPLSGMFDFKHPNNKQLLLNADGSVKSVGAVKDIAPVTTHITPGPPMENTAATSDGFPALPVSLGVAALLATGATGTYLTLRRRQRTTA</sequence>
<protein>
    <recommendedName>
        <fullName evidence="3">phospholipase C</fullName>
        <ecNumber evidence="3">3.1.4.3</ecNumber>
    </recommendedName>
</protein>
<dbReference type="PROSITE" id="PS51318">
    <property type="entry name" value="TAT"/>
    <property type="match status" value="1"/>
</dbReference>
<comment type="catalytic activity">
    <reaction evidence="7">
        <text>a 1,2-diacyl-sn-glycero-3-phosphocholine + H2O = phosphocholine + a 1,2-diacyl-sn-glycerol + H(+)</text>
        <dbReference type="Rhea" id="RHEA:10604"/>
        <dbReference type="ChEBI" id="CHEBI:15377"/>
        <dbReference type="ChEBI" id="CHEBI:15378"/>
        <dbReference type="ChEBI" id="CHEBI:17815"/>
        <dbReference type="ChEBI" id="CHEBI:57643"/>
        <dbReference type="ChEBI" id="CHEBI:295975"/>
        <dbReference type="EC" id="3.1.4.3"/>
    </reaction>
    <physiologicalReaction direction="left-to-right" evidence="7">
        <dbReference type="Rhea" id="RHEA:10605"/>
    </physiologicalReaction>
</comment>
<reference evidence="10 11" key="1">
    <citation type="submission" date="2022-10" db="EMBL/GenBank/DDBJ databases">
        <authorList>
            <person name="Xie J."/>
            <person name="Shen N."/>
        </authorList>
    </citation>
    <scope>NUCLEOTIDE SEQUENCE [LARGE SCALE GENOMIC DNA]</scope>
    <source>
        <strain evidence="10 11">YIM65594</strain>
    </source>
</reference>
<keyword evidence="5" id="KW-0378">Hydrolase</keyword>
<evidence type="ECO:0000256" key="8">
    <source>
        <dbReference type="SAM" id="MobiDB-lite"/>
    </source>
</evidence>
<dbReference type="EMBL" id="JAOZYC010000001">
    <property type="protein sequence ID" value="MEB8335911.1"/>
    <property type="molecule type" value="Genomic_DNA"/>
</dbReference>
<evidence type="ECO:0000256" key="5">
    <source>
        <dbReference type="ARBA" id="ARBA00022801"/>
    </source>
</evidence>
<gene>
    <name evidence="10" type="ORF">OKJ99_00035</name>
</gene>
<dbReference type="CDD" id="cd16013">
    <property type="entry name" value="AcpA"/>
    <property type="match status" value="1"/>
</dbReference>
<organism evidence="10 11">
    <name type="scientific">Streptomyces endophyticus</name>
    <dbReference type="NCBI Taxonomy" id="714166"/>
    <lineage>
        <taxon>Bacteria</taxon>
        <taxon>Bacillati</taxon>
        <taxon>Actinomycetota</taxon>
        <taxon>Actinomycetes</taxon>
        <taxon>Kitasatosporales</taxon>
        <taxon>Streptomycetaceae</taxon>
        <taxon>Streptomyces</taxon>
    </lineage>
</organism>
<keyword evidence="6" id="KW-0843">Virulence</keyword>
<keyword evidence="11" id="KW-1185">Reference proteome</keyword>
<name>A0ABU6EZ29_9ACTN</name>
<keyword evidence="9" id="KW-0812">Transmembrane</keyword>
<evidence type="ECO:0000256" key="4">
    <source>
        <dbReference type="ARBA" id="ARBA00022512"/>
    </source>
</evidence>
<dbReference type="PANTHER" id="PTHR31956:SF1">
    <property type="entry name" value="NON-SPECIFIC PHOSPHOLIPASE C1"/>
    <property type="match status" value="1"/>
</dbReference>
<dbReference type="InterPro" id="IPR017850">
    <property type="entry name" value="Alkaline_phosphatase_core_sf"/>
</dbReference>
<evidence type="ECO:0000313" key="10">
    <source>
        <dbReference type="EMBL" id="MEB8335911.1"/>
    </source>
</evidence>
<evidence type="ECO:0000256" key="7">
    <source>
        <dbReference type="ARBA" id="ARBA00048421"/>
    </source>
</evidence>
<dbReference type="InterPro" id="IPR006311">
    <property type="entry name" value="TAT_signal"/>
</dbReference>
<dbReference type="PANTHER" id="PTHR31956">
    <property type="entry name" value="NON-SPECIFIC PHOSPHOLIPASE C4-RELATED"/>
    <property type="match status" value="1"/>
</dbReference>
<dbReference type="InterPro" id="IPR007312">
    <property type="entry name" value="Phosphoesterase"/>
</dbReference>
<proteinExistence type="inferred from homology"/>
<evidence type="ECO:0000256" key="2">
    <source>
        <dbReference type="ARBA" id="ARBA00009717"/>
    </source>
</evidence>
<accession>A0ABU6EZ29</accession>
<comment type="subcellular location">
    <subcellularLocation>
        <location evidence="1">Secreted</location>
        <location evidence="1">Cell wall</location>
    </subcellularLocation>
</comment>
<dbReference type="RefSeq" id="WP_326013461.1">
    <property type="nucleotide sequence ID" value="NZ_JAOZYC010000001.1"/>
</dbReference>
<comment type="caution">
    <text evidence="10">The sequence shown here is derived from an EMBL/GenBank/DDBJ whole genome shotgun (WGS) entry which is preliminary data.</text>
</comment>
<evidence type="ECO:0000256" key="6">
    <source>
        <dbReference type="ARBA" id="ARBA00023026"/>
    </source>
</evidence>